<organism evidence="2 3">
    <name type="scientific">Rothia koreensis</name>
    <dbReference type="NCBI Taxonomy" id="592378"/>
    <lineage>
        <taxon>Bacteria</taxon>
        <taxon>Bacillati</taxon>
        <taxon>Actinomycetota</taxon>
        <taxon>Actinomycetes</taxon>
        <taxon>Micrococcales</taxon>
        <taxon>Micrococcaceae</taxon>
        <taxon>Rothia</taxon>
    </lineage>
</organism>
<gene>
    <name evidence="2" type="ORF">GMA10_04990</name>
</gene>
<feature type="compositionally biased region" description="Acidic residues" evidence="1">
    <location>
        <begin position="105"/>
        <end position="114"/>
    </location>
</feature>
<feature type="compositionally biased region" description="Low complexity" evidence="1">
    <location>
        <begin position="26"/>
        <end position="36"/>
    </location>
</feature>
<reference evidence="2 3" key="1">
    <citation type="submission" date="2019-12" db="EMBL/GenBank/DDBJ databases">
        <authorList>
            <person name="Li J."/>
            <person name="Shi Y."/>
            <person name="Xu G."/>
            <person name="Xiao D."/>
            <person name="Ran X."/>
        </authorList>
    </citation>
    <scope>NUCLEOTIDE SEQUENCE [LARGE SCALE GENOMIC DNA]</scope>
    <source>
        <strain evidence="2 3">JCM 15915</strain>
    </source>
</reference>
<feature type="region of interest" description="Disordered" evidence="1">
    <location>
        <begin position="1"/>
        <end position="36"/>
    </location>
</feature>
<dbReference type="OrthoDB" id="4883651at2"/>
<dbReference type="AlphaFoldDB" id="A0A7K1LHJ0"/>
<feature type="region of interest" description="Disordered" evidence="1">
    <location>
        <begin position="84"/>
        <end position="114"/>
    </location>
</feature>
<evidence type="ECO:0000256" key="1">
    <source>
        <dbReference type="SAM" id="MobiDB-lite"/>
    </source>
</evidence>
<evidence type="ECO:0000313" key="2">
    <source>
        <dbReference type="EMBL" id="MUN54570.1"/>
    </source>
</evidence>
<accession>A0A7K1LHJ0</accession>
<sequence length="114" mass="12185">MSEEENVAGEANDAERVNDTAEELSEAASARAEQRAAALDAFAHRGTADSLDEILDLLDESPVDEHAEIFDRLHGELRRLLDQDPSALPKGLVDSIARPTSAGGDDPETTDGTE</sequence>
<keyword evidence="3" id="KW-1185">Reference proteome</keyword>
<proteinExistence type="predicted"/>
<dbReference type="RefSeq" id="WP_129315395.1">
    <property type="nucleotide sequence ID" value="NZ_NOIQ01000006.1"/>
</dbReference>
<name>A0A7K1LHJ0_9MICC</name>
<evidence type="ECO:0000313" key="3">
    <source>
        <dbReference type="Proteomes" id="UP000462152"/>
    </source>
</evidence>
<protein>
    <submittedName>
        <fullName evidence="2">Uncharacterized protein</fullName>
    </submittedName>
</protein>
<dbReference type="Proteomes" id="UP000462152">
    <property type="component" value="Unassembled WGS sequence"/>
</dbReference>
<comment type="caution">
    <text evidence="2">The sequence shown here is derived from an EMBL/GenBank/DDBJ whole genome shotgun (WGS) entry which is preliminary data.</text>
</comment>
<dbReference type="EMBL" id="WOGT01000002">
    <property type="protein sequence ID" value="MUN54570.1"/>
    <property type="molecule type" value="Genomic_DNA"/>
</dbReference>